<keyword evidence="3" id="KW-1185">Reference proteome</keyword>
<keyword evidence="1" id="KW-0812">Transmembrane</keyword>
<accession>A0A0S2FI01</accession>
<dbReference type="PATRIC" id="fig|84531.8.peg.5088"/>
<gene>
    <name evidence="2" type="ORF">LA76x_5078</name>
</gene>
<feature type="transmembrane region" description="Helical" evidence="1">
    <location>
        <begin position="49"/>
        <end position="68"/>
    </location>
</feature>
<evidence type="ECO:0008006" key="4">
    <source>
        <dbReference type="Google" id="ProtNLM"/>
    </source>
</evidence>
<dbReference type="Proteomes" id="UP000060787">
    <property type="component" value="Chromosome"/>
</dbReference>
<name>A0A0S2FI01_LYSAN</name>
<keyword evidence="1" id="KW-1133">Transmembrane helix</keyword>
<evidence type="ECO:0000313" key="2">
    <source>
        <dbReference type="EMBL" id="ALN83180.1"/>
    </source>
</evidence>
<evidence type="ECO:0000313" key="3">
    <source>
        <dbReference type="Proteomes" id="UP000060787"/>
    </source>
</evidence>
<sequence>MKRIMWNDPATSRLMYRLSALWATAYAVLSIHGSATYTLYLPHKVGHYLPAIIAFGCWLWALHCALLYRTDASIRTRLDLRLLLPLFPMALASSLICYLRYLEQR</sequence>
<dbReference type="EMBL" id="CP011129">
    <property type="protein sequence ID" value="ALN83180.1"/>
    <property type="molecule type" value="Genomic_DNA"/>
</dbReference>
<organism evidence="2 3">
    <name type="scientific">Lysobacter antibioticus</name>
    <dbReference type="NCBI Taxonomy" id="84531"/>
    <lineage>
        <taxon>Bacteria</taxon>
        <taxon>Pseudomonadati</taxon>
        <taxon>Pseudomonadota</taxon>
        <taxon>Gammaproteobacteria</taxon>
        <taxon>Lysobacterales</taxon>
        <taxon>Lysobacteraceae</taxon>
        <taxon>Lysobacter</taxon>
    </lineage>
</organism>
<dbReference type="KEGG" id="lab:LA76x_5078"/>
<protein>
    <recommendedName>
        <fullName evidence="4">Transmembrane protein</fullName>
    </recommendedName>
</protein>
<reference evidence="2 3" key="1">
    <citation type="journal article" date="2015" name="BMC Genomics">
        <title>Comparative genomics and metabolic profiling of the genus Lysobacter.</title>
        <authorList>
            <person name="de Bruijn I."/>
            <person name="Cheng X."/>
            <person name="de Jager V."/>
            <person name="Exposito R.G."/>
            <person name="Watrous J."/>
            <person name="Patel N."/>
            <person name="Postma J."/>
            <person name="Dorrestein P.C."/>
            <person name="Kobayashi D."/>
            <person name="Raaijmakers J.M."/>
        </authorList>
    </citation>
    <scope>NUCLEOTIDE SEQUENCE [LARGE SCALE GENOMIC DNA]</scope>
    <source>
        <strain evidence="2 3">76</strain>
    </source>
</reference>
<proteinExistence type="predicted"/>
<evidence type="ECO:0000256" key="1">
    <source>
        <dbReference type="SAM" id="Phobius"/>
    </source>
</evidence>
<feature type="transmembrane region" description="Helical" evidence="1">
    <location>
        <begin position="80"/>
        <end position="101"/>
    </location>
</feature>
<dbReference type="RefSeq" id="WP_057919718.1">
    <property type="nucleotide sequence ID" value="NZ_CP011129.1"/>
</dbReference>
<dbReference type="AlphaFoldDB" id="A0A0S2FI01"/>
<keyword evidence="1" id="KW-0472">Membrane</keyword>